<reference evidence="3 4" key="1">
    <citation type="journal article" date="2015" name="Genome Biol. Evol.">
        <title>Comparative Genomics of a Bacterivorous Green Alga Reveals Evolutionary Causalities and Consequences of Phago-Mixotrophic Mode of Nutrition.</title>
        <authorList>
            <person name="Burns J.A."/>
            <person name="Paasch A."/>
            <person name="Narechania A."/>
            <person name="Kim E."/>
        </authorList>
    </citation>
    <scope>NUCLEOTIDE SEQUENCE [LARGE SCALE GENOMIC DNA]</scope>
    <source>
        <strain evidence="3 4">PLY_AMNH</strain>
    </source>
</reference>
<accession>A0AAE0FEI7</accession>
<dbReference type="Proteomes" id="UP001190700">
    <property type="component" value="Unassembled WGS sequence"/>
</dbReference>
<feature type="compositionally biased region" description="Polar residues" evidence="1">
    <location>
        <begin position="17"/>
        <end position="28"/>
    </location>
</feature>
<feature type="region of interest" description="Disordered" evidence="1">
    <location>
        <begin position="1"/>
        <end position="32"/>
    </location>
</feature>
<proteinExistence type="predicted"/>
<protein>
    <recommendedName>
        <fullName evidence="2">Potassium channel tetramerisation-type BTB domain-containing protein</fullName>
    </recommendedName>
</protein>
<evidence type="ECO:0000259" key="2">
    <source>
        <dbReference type="Pfam" id="PF02214"/>
    </source>
</evidence>
<dbReference type="AlphaFoldDB" id="A0AAE0FEI7"/>
<comment type="caution">
    <text evidence="3">The sequence shown here is derived from an EMBL/GenBank/DDBJ whole genome shotgun (WGS) entry which is preliminary data.</text>
</comment>
<dbReference type="Gene3D" id="3.30.710.10">
    <property type="entry name" value="Potassium Channel Kv1.1, Chain A"/>
    <property type="match status" value="1"/>
</dbReference>
<sequence>MATFDTVGSNKRKRSLNLGQSSNGQSDDVQVDVRGDNDVITIKVSETPFEITRGILNRYPDSKLAVYAELSRDDQISFDRNPKYFDAVLDHYRNGVPPETPEGLSLEDLVVEFEYFGLPLPNPHPAPAISASKVAKLTLKATIDSDAKRLTEAINKKVEEVATEGHCFLEVHFGVDPQRVPAYCPWVEVELDSIHGSLIQPSFTFNPRLSAGLERIVINSGLASLLVESFKLAGFDASVVRREEPNGIFTALQLNWSKAIEKELKLNGIAIQNVNE</sequence>
<feature type="domain" description="Potassium channel tetramerisation-type BTB" evidence="2">
    <location>
        <begin position="40"/>
        <end position="119"/>
    </location>
</feature>
<gene>
    <name evidence="3" type="ORF">CYMTET_32728</name>
</gene>
<keyword evidence="4" id="KW-1185">Reference proteome</keyword>
<evidence type="ECO:0000256" key="1">
    <source>
        <dbReference type="SAM" id="MobiDB-lite"/>
    </source>
</evidence>
<evidence type="ECO:0000313" key="4">
    <source>
        <dbReference type="Proteomes" id="UP001190700"/>
    </source>
</evidence>
<organism evidence="3 4">
    <name type="scientific">Cymbomonas tetramitiformis</name>
    <dbReference type="NCBI Taxonomy" id="36881"/>
    <lineage>
        <taxon>Eukaryota</taxon>
        <taxon>Viridiplantae</taxon>
        <taxon>Chlorophyta</taxon>
        <taxon>Pyramimonadophyceae</taxon>
        <taxon>Pyramimonadales</taxon>
        <taxon>Pyramimonadaceae</taxon>
        <taxon>Cymbomonas</taxon>
    </lineage>
</organism>
<evidence type="ECO:0000313" key="3">
    <source>
        <dbReference type="EMBL" id="KAK3258219.1"/>
    </source>
</evidence>
<dbReference type="SUPFAM" id="SSF54695">
    <property type="entry name" value="POZ domain"/>
    <property type="match status" value="1"/>
</dbReference>
<dbReference type="GO" id="GO:0051260">
    <property type="term" value="P:protein homooligomerization"/>
    <property type="evidence" value="ECO:0007669"/>
    <property type="project" value="InterPro"/>
</dbReference>
<dbReference type="EMBL" id="LGRX02019725">
    <property type="protein sequence ID" value="KAK3258219.1"/>
    <property type="molecule type" value="Genomic_DNA"/>
</dbReference>
<dbReference type="Pfam" id="PF02214">
    <property type="entry name" value="BTB_2"/>
    <property type="match status" value="1"/>
</dbReference>
<dbReference type="InterPro" id="IPR003131">
    <property type="entry name" value="T1-type_BTB"/>
</dbReference>
<name>A0AAE0FEI7_9CHLO</name>
<dbReference type="InterPro" id="IPR011333">
    <property type="entry name" value="SKP1/BTB/POZ_sf"/>
</dbReference>